<dbReference type="PANTHER" id="PTHR22807">
    <property type="entry name" value="NOP2 YEAST -RELATED NOL1/NOP2/FMU SUN DOMAIN-CONTAINING"/>
    <property type="match status" value="1"/>
</dbReference>
<dbReference type="PROSITE" id="PS51686">
    <property type="entry name" value="SAM_MT_RSMB_NOP"/>
    <property type="match status" value="1"/>
</dbReference>
<evidence type="ECO:0000256" key="5">
    <source>
        <dbReference type="PROSITE-ProRule" id="PRU01023"/>
    </source>
</evidence>
<evidence type="ECO:0000256" key="4">
    <source>
        <dbReference type="ARBA" id="ARBA00022884"/>
    </source>
</evidence>
<evidence type="ECO:0000256" key="1">
    <source>
        <dbReference type="ARBA" id="ARBA00022603"/>
    </source>
</evidence>
<dbReference type="CDD" id="cd02440">
    <property type="entry name" value="AdoMet_MTases"/>
    <property type="match status" value="1"/>
</dbReference>
<accession>A0A8F6TYR7</accession>
<dbReference type="InterPro" id="IPR006027">
    <property type="entry name" value="NusB_RsmB_TIM44"/>
</dbReference>
<dbReference type="GO" id="GO:0008173">
    <property type="term" value="F:RNA methyltransferase activity"/>
    <property type="evidence" value="ECO:0007669"/>
    <property type="project" value="InterPro"/>
</dbReference>
<dbReference type="RefSeq" id="WP_219003285.1">
    <property type="nucleotide sequence ID" value="NZ_CP079194.1"/>
</dbReference>
<dbReference type="GO" id="GO:0003723">
    <property type="term" value="F:RNA binding"/>
    <property type="evidence" value="ECO:0007669"/>
    <property type="project" value="UniProtKB-UniRule"/>
</dbReference>
<dbReference type="InterPro" id="IPR023267">
    <property type="entry name" value="RCMT"/>
</dbReference>
<dbReference type="EMBL" id="CP079194">
    <property type="protein sequence ID" value="QXT40186.1"/>
    <property type="molecule type" value="Genomic_DNA"/>
</dbReference>
<dbReference type="Proteomes" id="UP000825009">
    <property type="component" value="Chromosome"/>
</dbReference>
<dbReference type="AlphaFoldDB" id="A0A8F6TYR7"/>
<organism evidence="7 8">
    <name type="scientific">Gymnodinialimonas ceratoperidinii</name>
    <dbReference type="NCBI Taxonomy" id="2856823"/>
    <lineage>
        <taxon>Bacteria</taxon>
        <taxon>Pseudomonadati</taxon>
        <taxon>Pseudomonadota</taxon>
        <taxon>Alphaproteobacteria</taxon>
        <taxon>Rhodobacterales</taxon>
        <taxon>Paracoccaceae</taxon>
        <taxon>Gymnodinialimonas</taxon>
    </lineage>
</organism>
<dbReference type="Pfam" id="PF01029">
    <property type="entry name" value="NusB"/>
    <property type="match status" value="1"/>
</dbReference>
<evidence type="ECO:0000313" key="8">
    <source>
        <dbReference type="Proteomes" id="UP000825009"/>
    </source>
</evidence>
<feature type="binding site" evidence="5">
    <location>
        <position position="249"/>
    </location>
    <ligand>
        <name>S-adenosyl-L-methionine</name>
        <dbReference type="ChEBI" id="CHEBI:59789"/>
    </ligand>
</feature>
<evidence type="ECO:0000256" key="2">
    <source>
        <dbReference type="ARBA" id="ARBA00022679"/>
    </source>
</evidence>
<feature type="binding site" evidence="5">
    <location>
        <begin position="228"/>
        <end position="234"/>
    </location>
    <ligand>
        <name>S-adenosyl-L-methionine</name>
        <dbReference type="ChEBI" id="CHEBI:59789"/>
    </ligand>
</feature>
<dbReference type="PANTHER" id="PTHR22807:SF61">
    <property type="entry name" value="NOL1_NOP2_SUN FAMILY PROTEIN _ ANTITERMINATION NUSB DOMAIN-CONTAINING PROTEIN"/>
    <property type="match status" value="1"/>
</dbReference>
<keyword evidence="8" id="KW-1185">Reference proteome</keyword>
<sequence>MKARPAALILLNAVLRDRQILGQVEVPAVGAEAARANRLALAVLRNLGAVDALLRPYTQRKPQIGVHNILRLGAVELLVNGEDAHGVVSDLVGIAKTQPQTRKAQGMVNAILRKVATEGPEAWAKTQPQRLPPWLDKALRKRIGAEGIKAIEAAQAQVPPIDLTPRDSDFTLEGADVLPTGSLRLHNHPQVSALPGYADGKFWVQDAAAALPVKLLGDVAGKSVLDICAAPGGKTMQLAAAGAEVTALDISGPRMKRVAENLGRTQLSANLVTEDALHHQGSYDAILLDAPCSATGTIRRHPDLPFVKTGDEIEPLTKLQMQLIDHALTLLKPGGTLVYCTCSLLPVEGEFQIKAALKRHEDLSVVPTDPVALGGEPHWASEAGGLRLWPSYWADKGGMDGFYMAALRRS</sequence>
<feature type="binding site" evidence="5">
    <location>
        <position position="289"/>
    </location>
    <ligand>
        <name>S-adenosyl-L-methionine</name>
        <dbReference type="ChEBI" id="CHEBI:59789"/>
    </ligand>
</feature>
<protein>
    <submittedName>
        <fullName evidence="7">16S rRNA methyltransferase</fullName>
    </submittedName>
</protein>
<evidence type="ECO:0000259" key="6">
    <source>
        <dbReference type="PROSITE" id="PS51686"/>
    </source>
</evidence>
<dbReference type="Pfam" id="PF01189">
    <property type="entry name" value="Methyltr_RsmB-F"/>
    <property type="match status" value="1"/>
</dbReference>
<reference evidence="7 8" key="1">
    <citation type="submission" date="2021-07" db="EMBL/GenBank/DDBJ databases">
        <title>A novel Jannaschia species isolated from marine dinoflagellate Ceratoperidinium margalefii.</title>
        <authorList>
            <person name="Jiang Y."/>
            <person name="Li Z."/>
        </authorList>
    </citation>
    <scope>NUCLEOTIDE SEQUENCE [LARGE SCALE GENOMIC DNA]</scope>
    <source>
        <strain evidence="7 8">J12C1-MA-4</strain>
    </source>
</reference>
<keyword evidence="4 5" id="KW-0694">RNA-binding</keyword>
<feature type="domain" description="SAM-dependent MTase RsmB/NOP-type" evidence="6">
    <location>
        <begin position="123"/>
        <end position="410"/>
    </location>
</feature>
<feature type="active site" description="Nucleophile" evidence="5">
    <location>
        <position position="342"/>
    </location>
</feature>
<dbReference type="InterPro" id="IPR049560">
    <property type="entry name" value="MeTrfase_RsmB-F_NOP2_cat"/>
</dbReference>
<proteinExistence type="inferred from homology"/>
<comment type="caution">
    <text evidence="5">Lacks conserved residue(s) required for the propagation of feature annotation.</text>
</comment>
<keyword evidence="2 5" id="KW-0808">Transferase</keyword>
<dbReference type="KEGG" id="gce:KYE46_02705"/>
<keyword evidence="3 5" id="KW-0949">S-adenosyl-L-methionine</keyword>
<dbReference type="GO" id="GO:0001510">
    <property type="term" value="P:RNA methylation"/>
    <property type="evidence" value="ECO:0007669"/>
    <property type="project" value="InterPro"/>
</dbReference>
<keyword evidence="1 5" id="KW-0489">Methyltransferase</keyword>
<dbReference type="GO" id="GO:0006355">
    <property type="term" value="P:regulation of DNA-templated transcription"/>
    <property type="evidence" value="ECO:0007669"/>
    <property type="project" value="InterPro"/>
</dbReference>
<evidence type="ECO:0000313" key="7">
    <source>
        <dbReference type="EMBL" id="QXT40186.1"/>
    </source>
</evidence>
<dbReference type="InterPro" id="IPR001678">
    <property type="entry name" value="MeTrfase_RsmB-F_NOP2_dom"/>
</dbReference>
<comment type="similarity">
    <text evidence="5">Belongs to the class I-like SAM-binding methyltransferase superfamily. RsmB/NOP family.</text>
</comment>
<gene>
    <name evidence="7" type="ORF">KYE46_02705</name>
</gene>
<evidence type="ECO:0000256" key="3">
    <source>
        <dbReference type="ARBA" id="ARBA00022691"/>
    </source>
</evidence>
<name>A0A8F6TYR7_9RHOB</name>